<comment type="caution">
    <text evidence="2">The sequence shown here is derived from an EMBL/GenBank/DDBJ whole genome shotgun (WGS) entry which is preliminary data.</text>
</comment>
<dbReference type="PANTHER" id="PTHR34203">
    <property type="entry name" value="METHYLTRANSFERASE, FKBM FAMILY PROTEIN"/>
    <property type="match status" value="1"/>
</dbReference>
<dbReference type="PANTHER" id="PTHR34203:SF15">
    <property type="entry name" value="SLL1173 PROTEIN"/>
    <property type="match status" value="1"/>
</dbReference>
<keyword evidence="2" id="KW-0489">Methyltransferase</keyword>
<accession>A0ABT2QKC0</accession>
<dbReference type="GO" id="GO:0032259">
    <property type="term" value="P:methylation"/>
    <property type="evidence" value="ECO:0007669"/>
    <property type="project" value="UniProtKB-KW"/>
</dbReference>
<dbReference type="SUPFAM" id="SSF53335">
    <property type="entry name" value="S-adenosyl-L-methionine-dependent methyltransferases"/>
    <property type="match status" value="1"/>
</dbReference>
<dbReference type="Gene3D" id="3.40.50.150">
    <property type="entry name" value="Vaccinia Virus protein VP39"/>
    <property type="match status" value="1"/>
</dbReference>
<dbReference type="InterPro" id="IPR006342">
    <property type="entry name" value="FkbM_mtfrase"/>
</dbReference>
<feature type="domain" description="Methyltransferase FkbM" evidence="1">
    <location>
        <begin position="86"/>
        <end position="231"/>
    </location>
</feature>
<proteinExistence type="predicted"/>
<organism evidence="2 3">
    <name type="scientific">Natronoglomus mannanivorans</name>
    <dbReference type="NCBI Taxonomy" id="2979990"/>
    <lineage>
        <taxon>Archaea</taxon>
        <taxon>Methanobacteriati</taxon>
        <taxon>Methanobacteriota</taxon>
        <taxon>Stenosarchaea group</taxon>
        <taxon>Halobacteria</taxon>
        <taxon>Halobacteriales</taxon>
        <taxon>Natrialbaceae</taxon>
        <taxon>Natronoglomus</taxon>
    </lineage>
</organism>
<gene>
    <name evidence="2" type="ORF">OB955_22035</name>
</gene>
<dbReference type="GO" id="GO:0008168">
    <property type="term" value="F:methyltransferase activity"/>
    <property type="evidence" value="ECO:0007669"/>
    <property type="project" value="UniProtKB-KW"/>
</dbReference>
<dbReference type="InterPro" id="IPR029063">
    <property type="entry name" value="SAM-dependent_MTases_sf"/>
</dbReference>
<keyword evidence="3" id="KW-1185">Reference proteome</keyword>
<dbReference type="Proteomes" id="UP001320972">
    <property type="component" value="Unassembled WGS sequence"/>
</dbReference>
<evidence type="ECO:0000313" key="2">
    <source>
        <dbReference type="EMBL" id="MCU4975381.1"/>
    </source>
</evidence>
<keyword evidence="2" id="KW-0808">Transferase</keyword>
<dbReference type="RefSeq" id="WP_338009119.1">
    <property type="nucleotide sequence ID" value="NZ_JAOPKB010000018.1"/>
</dbReference>
<sequence>MIGQLYRGYPKKICQKIGIDDTLEDCYKRYRMRHAPKFITIVANGITADFLVSSYHLLSRLSEFAHDPSEIERIMSEIEPDDNYWDIGANVGTHTILPAKYLETGEVVAVEAHPNTVRQLEKNIRHNNIGNIRVVPKAFGNQTGVTELRLEGDDVGEGSHSIKSESYTEQIDVPIIRGDSLRNELPIPNVIKIDVQAAELNVLRGLSETISDDNCRTIFCEVHRRRGVTVNSVQEELVDLGFNTKVVADHGNTVLLLGEKSG</sequence>
<evidence type="ECO:0000313" key="3">
    <source>
        <dbReference type="Proteomes" id="UP001320972"/>
    </source>
</evidence>
<reference evidence="2 3" key="1">
    <citation type="submission" date="2022-09" db="EMBL/GenBank/DDBJ databases">
        <title>Enrichment on poylsaccharides allowed isolation of novel metabolic and taxonomic groups of Haloarchaea.</title>
        <authorList>
            <person name="Sorokin D.Y."/>
            <person name="Elcheninov A.G."/>
            <person name="Khizhniak T.V."/>
            <person name="Kolganova T.V."/>
            <person name="Kublanov I.V."/>
        </authorList>
    </citation>
    <scope>NUCLEOTIDE SEQUENCE [LARGE SCALE GENOMIC DNA]</scope>
    <source>
        <strain evidence="2 3">AArc-m2/3/4</strain>
    </source>
</reference>
<dbReference type="EMBL" id="JAOPKB010000018">
    <property type="protein sequence ID" value="MCU4975381.1"/>
    <property type="molecule type" value="Genomic_DNA"/>
</dbReference>
<protein>
    <submittedName>
        <fullName evidence="2">FkbM family methyltransferase</fullName>
    </submittedName>
</protein>
<dbReference type="Pfam" id="PF05050">
    <property type="entry name" value="Methyltransf_21"/>
    <property type="match status" value="1"/>
</dbReference>
<dbReference type="NCBIfam" id="TIGR01444">
    <property type="entry name" value="fkbM_fam"/>
    <property type="match status" value="1"/>
</dbReference>
<name>A0ABT2QKC0_9EURY</name>
<evidence type="ECO:0000259" key="1">
    <source>
        <dbReference type="Pfam" id="PF05050"/>
    </source>
</evidence>
<dbReference type="InterPro" id="IPR052514">
    <property type="entry name" value="SAM-dependent_MTase"/>
</dbReference>